<organism evidence="1">
    <name type="scientific">Streptomyces sp. SID7958</name>
    <dbReference type="NCBI Taxonomy" id="2706093"/>
    <lineage>
        <taxon>Bacteria</taxon>
        <taxon>Bacillati</taxon>
        <taxon>Actinomycetota</taxon>
        <taxon>Actinomycetes</taxon>
        <taxon>Kitasatosporales</taxon>
        <taxon>Streptomycetaceae</taxon>
        <taxon>Streptomyces</taxon>
    </lineage>
</organism>
<sequence>LLPAAERCLSWLRTAVGRDLYLPDPEPGGLSRSETQAHAHRAAVLGADLLDACGRPGGAELRQWAQAVRSAFRDDFWVDDPGGGRPAAARAADGRPVPHPGAAAVHLLDTG</sequence>
<dbReference type="InterPro" id="IPR012341">
    <property type="entry name" value="6hp_glycosidase-like_sf"/>
</dbReference>
<protein>
    <submittedName>
        <fullName evidence="1">Glycogen debranching protein</fullName>
    </submittedName>
</protein>
<reference evidence="1" key="1">
    <citation type="submission" date="2020-01" db="EMBL/GenBank/DDBJ databases">
        <title>Insect and environment-associated Actinomycetes.</title>
        <authorList>
            <person name="Currrie C."/>
            <person name="Chevrette M."/>
            <person name="Carlson C."/>
            <person name="Stubbendieck R."/>
            <person name="Wendt-Pienkowski E."/>
        </authorList>
    </citation>
    <scope>NUCLEOTIDE SEQUENCE</scope>
    <source>
        <strain evidence="1">SID7958</strain>
    </source>
</reference>
<feature type="non-terminal residue" evidence="1">
    <location>
        <position position="1"/>
    </location>
</feature>
<proteinExistence type="predicted"/>
<gene>
    <name evidence="1" type="ORF">G3I38_22210</name>
</gene>
<comment type="caution">
    <text evidence="1">The sequence shown here is derived from an EMBL/GenBank/DDBJ whole genome shotgun (WGS) entry which is preliminary data.</text>
</comment>
<dbReference type="AlphaFoldDB" id="A0A6G3U5U1"/>
<dbReference type="SUPFAM" id="SSF48208">
    <property type="entry name" value="Six-hairpin glycosidases"/>
    <property type="match status" value="1"/>
</dbReference>
<evidence type="ECO:0000313" key="1">
    <source>
        <dbReference type="EMBL" id="NEC81882.1"/>
    </source>
</evidence>
<dbReference type="EMBL" id="JAAGMU010001140">
    <property type="protein sequence ID" value="NEC81882.1"/>
    <property type="molecule type" value="Genomic_DNA"/>
</dbReference>
<dbReference type="Gene3D" id="1.50.10.10">
    <property type="match status" value="1"/>
</dbReference>
<accession>A0A6G3U5U1</accession>
<dbReference type="GO" id="GO:0005975">
    <property type="term" value="P:carbohydrate metabolic process"/>
    <property type="evidence" value="ECO:0007669"/>
    <property type="project" value="InterPro"/>
</dbReference>
<dbReference type="InterPro" id="IPR008928">
    <property type="entry name" value="6-hairpin_glycosidase_sf"/>
</dbReference>
<name>A0A6G3U5U1_9ACTN</name>
<feature type="non-terminal residue" evidence="1">
    <location>
        <position position="111"/>
    </location>
</feature>